<dbReference type="AlphaFoldDB" id="A0A6N8FTG8"/>
<dbReference type="EMBL" id="NAPY01000009">
    <property type="protein sequence ID" value="MUL36241.1"/>
    <property type="molecule type" value="Genomic_DNA"/>
</dbReference>
<evidence type="ECO:0000313" key="2">
    <source>
        <dbReference type="EMBL" id="MUL36241.1"/>
    </source>
</evidence>
<dbReference type="Pfam" id="PF08808">
    <property type="entry name" value="RES"/>
    <property type="match status" value="1"/>
</dbReference>
<dbReference type="Proteomes" id="UP000441797">
    <property type="component" value="Unassembled WGS sequence"/>
</dbReference>
<evidence type="ECO:0000313" key="3">
    <source>
        <dbReference type="Proteomes" id="UP000441797"/>
    </source>
</evidence>
<name>A0A6N8FTG8_9CHRO</name>
<dbReference type="SMART" id="SM00953">
    <property type="entry name" value="RES"/>
    <property type="match status" value="1"/>
</dbReference>
<reference evidence="2 3" key="1">
    <citation type="journal article" date="2019" name="Front. Microbiol.">
        <title>Genomic Features for Desiccation Tolerance and Sugar Biosynthesis in the Extremophile Gloeocapsopsis sp. UTEX B3054.</title>
        <authorList>
            <person name="Urrejola C."/>
            <person name="Alcorta J."/>
            <person name="Salas L."/>
            <person name="Vasquez M."/>
            <person name="Polz M.F."/>
            <person name="Vicuna R."/>
            <person name="Diez B."/>
        </authorList>
    </citation>
    <scope>NUCLEOTIDE SEQUENCE [LARGE SCALE GENOMIC DNA]</scope>
    <source>
        <strain evidence="2 3">1H9</strain>
    </source>
</reference>
<gene>
    <name evidence="2" type="ORF">BWI75_07755</name>
</gene>
<organism evidence="2 3">
    <name type="scientific">Gloeocapsopsis dulcis AAB1 = 1H9</name>
    <dbReference type="NCBI Taxonomy" id="1433147"/>
    <lineage>
        <taxon>Bacteria</taxon>
        <taxon>Bacillati</taxon>
        <taxon>Cyanobacteriota</taxon>
        <taxon>Cyanophyceae</taxon>
        <taxon>Oscillatoriophycideae</taxon>
        <taxon>Chroococcales</taxon>
        <taxon>Chroococcaceae</taxon>
        <taxon>Gloeocapsopsis</taxon>
        <taxon>Gloeocapsopsis dulcis</taxon>
    </lineage>
</organism>
<comment type="caution">
    <text evidence="2">The sequence shown here is derived from an EMBL/GenBank/DDBJ whole genome shotgun (WGS) entry which is preliminary data.</text>
</comment>
<feature type="domain" description="RES" evidence="1">
    <location>
        <begin position="23"/>
        <end position="161"/>
    </location>
</feature>
<protein>
    <recommendedName>
        <fullName evidence="1">RES domain-containing protein</fullName>
    </recommendedName>
</protein>
<evidence type="ECO:0000259" key="1">
    <source>
        <dbReference type="SMART" id="SM00953"/>
    </source>
</evidence>
<keyword evidence="3" id="KW-1185">Reference proteome</keyword>
<sequence length="173" mass="19666">MISTVTLKRRCWQMLAPKWAYQPLSGAGAARYGGQFNEPNVEALYLSKDYITAISEYEQDLGIRPGTLCAYDVDIKGIVDLTDPQVQIVCSVTSEILVCAWKEIWLVQKQRPATWNLANRLRSHNYVGIRVPSVRHFSGVNLVLWYWHNHPDCCITVLDPTGDLPTNQNSWSK</sequence>
<accession>A0A6N8FTG8</accession>
<dbReference type="RefSeq" id="WP_161956692.1">
    <property type="nucleotide sequence ID" value="NZ_CAWNSU010000033.1"/>
</dbReference>
<dbReference type="InterPro" id="IPR014914">
    <property type="entry name" value="RES_dom"/>
</dbReference>
<proteinExistence type="predicted"/>